<dbReference type="EMBL" id="DS022262">
    <property type="protein sequence ID" value="EWG54657.1"/>
    <property type="molecule type" value="Genomic_DNA"/>
</dbReference>
<evidence type="ECO:0000313" key="1">
    <source>
        <dbReference type="EMBL" id="EWG54657.1"/>
    </source>
</evidence>
<dbReference type="OrthoDB" id="509124at2759"/>
<dbReference type="VEuPathDB" id="FungiDB:FVEG_17353"/>
<accession>W7NEB1</accession>
<protein>
    <submittedName>
        <fullName evidence="1">Uncharacterized protein</fullName>
    </submittedName>
</protein>
<name>W7NEB1_GIBM7</name>
<reference evidence="1 2" key="1">
    <citation type="journal article" date="2010" name="Nature">
        <title>Comparative genomics reveals mobile pathogenicity chromosomes in Fusarium.</title>
        <authorList>
            <person name="Ma L.J."/>
            <person name="van der Does H.C."/>
            <person name="Borkovich K.A."/>
            <person name="Coleman J.J."/>
            <person name="Daboussi M.J."/>
            <person name="Di Pietro A."/>
            <person name="Dufresne M."/>
            <person name="Freitag M."/>
            <person name="Grabherr M."/>
            <person name="Henrissat B."/>
            <person name="Houterman P.M."/>
            <person name="Kang S."/>
            <person name="Shim W.B."/>
            <person name="Woloshuk C."/>
            <person name="Xie X."/>
            <person name="Xu J.R."/>
            <person name="Antoniw J."/>
            <person name="Baker S.E."/>
            <person name="Bluhm B.H."/>
            <person name="Breakspear A."/>
            <person name="Brown D.W."/>
            <person name="Butchko R.A."/>
            <person name="Chapman S."/>
            <person name="Coulson R."/>
            <person name="Coutinho P.M."/>
            <person name="Danchin E.G."/>
            <person name="Diener A."/>
            <person name="Gale L.R."/>
            <person name="Gardiner D.M."/>
            <person name="Goff S."/>
            <person name="Hammond-Kosack K.E."/>
            <person name="Hilburn K."/>
            <person name="Hua-Van A."/>
            <person name="Jonkers W."/>
            <person name="Kazan K."/>
            <person name="Kodira C.D."/>
            <person name="Koehrsen M."/>
            <person name="Kumar L."/>
            <person name="Lee Y.H."/>
            <person name="Li L."/>
            <person name="Manners J.M."/>
            <person name="Miranda-Saavedra D."/>
            <person name="Mukherjee M."/>
            <person name="Park G."/>
            <person name="Park J."/>
            <person name="Park S.Y."/>
            <person name="Proctor R.H."/>
            <person name="Regev A."/>
            <person name="Ruiz-Roldan M.C."/>
            <person name="Sain D."/>
            <person name="Sakthikumar S."/>
            <person name="Sykes S."/>
            <person name="Schwartz D.C."/>
            <person name="Turgeon B.G."/>
            <person name="Wapinski I."/>
            <person name="Yoder O."/>
            <person name="Young S."/>
            <person name="Zeng Q."/>
            <person name="Zhou S."/>
            <person name="Galagan J."/>
            <person name="Cuomo C.A."/>
            <person name="Kistler H.C."/>
            <person name="Rep M."/>
        </authorList>
    </citation>
    <scope>NUCLEOTIDE SEQUENCE [LARGE SCALE GENOMIC DNA]</scope>
    <source>
        <strain evidence="2">M3125 / FGSC 7600</strain>
    </source>
</reference>
<evidence type="ECO:0000313" key="2">
    <source>
        <dbReference type="Proteomes" id="UP000009096"/>
    </source>
</evidence>
<dbReference type="KEGG" id="fvr:FVEG_17353"/>
<dbReference type="GeneID" id="30074229"/>
<dbReference type="Proteomes" id="UP000009096">
    <property type="component" value="Chromosome 11"/>
</dbReference>
<dbReference type="EMBL" id="CM000588">
    <property type="protein sequence ID" value="EWG54657.1"/>
    <property type="molecule type" value="Genomic_DNA"/>
</dbReference>
<proteinExistence type="predicted"/>
<sequence>MSKNSKKQTNTAAETVDRVERFEADDGRLGYRVAWRYIAMPFFLSHNERIHEFIETVDPTSGEKMEQLTHNIAVQQPEPIGSRCHHSRFYAYLCPFETTTTSHIGIFRLAHTLQPLLVNKQNQQDNLKILATNHGRRSSVIQTAASQLIFASLGAVTRSVTHMVAWMVDCVSASDVAPNLA</sequence>
<dbReference type="AlphaFoldDB" id="W7NEB1"/>
<dbReference type="RefSeq" id="XP_018760848.1">
    <property type="nucleotide sequence ID" value="XM_018906607.1"/>
</dbReference>
<gene>
    <name evidence="1" type="ORF">FVEG_17353</name>
</gene>
<organism evidence="1 2">
    <name type="scientific">Gibberella moniliformis (strain M3125 / FGSC 7600)</name>
    <name type="common">Maize ear and stalk rot fungus</name>
    <name type="synonym">Fusarium verticillioides</name>
    <dbReference type="NCBI Taxonomy" id="334819"/>
    <lineage>
        <taxon>Eukaryota</taxon>
        <taxon>Fungi</taxon>
        <taxon>Dikarya</taxon>
        <taxon>Ascomycota</taxon>
        <taxon>Pezizomycotina</taxon>
        <taxon>Sordariomycetes</taxon>
        <taxon>Hypocreomycetidae</taxon>
        <taxon>Hypocreales</taxon>
        <taxon>Nectriaceae</taxon>
        <taxon>Fusarium</taxon>
        <taxon>Fusarium fujikuroi species complex</taxon>
    </lineage>
</organism>
<keyword evidence="2" id="KW-1185">Reference proteome</keyword>